<comment type="subcellular location">
    <subcellularLocation>
        <location evidence="1">Cell membrane</location>
        <topology evidence="1">Multi-pass membrane protein</topology>
    </subcellularLocation>
</comment>
<dbReference type="InterPro" id="IPR007895">
    <property type="entry name" value="MASE1"/>
</dbReference>
<dbReference type="AlphaFoldDB" id="A0A7W6CZ74"/>
<dbReference type="FunFam" id="3.30.70.270:FF:000001">
    <property type="entry name" value="Diguanylate cyclase domain protein"/>
    <property type="match status" value="1"/>
</dbReference>
<dbReference type="Pfam" id="PF08447">
    <property type="entry name" value="PAS_3"/>
    <property type="match status" value="1"/>
</dbReference>
<dbReference type="GO" id="GO:0005886">
    <property type="term" value="C:plasma membrane"/>
    <property type="evidence" value="ECO:0007669"/>
    <property type="project" value="UniProtKB-SubCell"/>
</dbReference>
<dbReference type="PROSITE" id="PS50112">
    <property type="entry name" value="PAS"/>
    <property type="match status" value="1"/>
</dbReference>
<evidence type="ECO:0000256" key="2">
    <source>
        <dbReference type="ARBA" id="ARBA00022475"/>
    </source>
</evidence>
<dbReference type="PANTHER" id="PTHR44757">
    <property type="entry name" value="DIGUANYLATE CYCLASE DGCP"/>
    <property type="match status" value="1"/>
</dbReference>
<dbReference type="Gene3D" id="3.30.450.20">
    <property type="entry name" value="PAS domain"/>
    <property type="match status" value="1"/>
</dbReference>
<dbReference type="SUPFAM" id="SSF55073">
    <property type="entry name" value="Nucleotide cyclase"/>
    <property type="match status" value="1"/>
</dbReference>
<evidence type="ECO:0000259" key="7">
    <source>
        <dbReference type="PROSITE" id="PS50112"/>
    </source>
</evidence>
<dbReference type="RefSeq" id="WP_183395618.1">
    <property type="nucleotide sequence ID" value="NZ_JACIDR010000003.1"/>
</dbReference>
<dbReference type="InterPro" id="IPR029787">
    <property type="entry name" value="Nucleotide_cyclase"/>
</dbReference>
<keyword evidence="4 6" id="KW-1133">Transmembrane helix</keyword>
<keyword evidence="11" id="KW-1185">Reference proteome</keyword>
<feature type="transmembrane region" description="Helical" evidence="6">
    <location>
        <begin position="12"/>
        <end position="28"/>
    </location>
</feature>
<dbReference type="CDD" id="cd01949">
    <property type="entry name" value="GGDEF"/>
    <property type="match status" value="1"/>
</dbReference>
<dbReference type="SMART" id="SM00091">
    <property type="entry name" value="PAS"/>
    <property type="match status" value="1"/>
</dbReference>
<dbReference type="GO" id="GO:0003824">
    <property type="term" value="F:catalytic activity"/>
    <property type="evidence" value="ECO:0007669"/>
    <property type="project" value="UniProtKB-ARBA"/>
</dbReference>
<dbReference type="InterPro" id="IPR043128">
    <property type="entry name" value="Rev_trsase/Diguanyl_cyclase"/>
</dbReference>
<dbReference type="Proteomes" id="UP000528964">
    <property type="component" value="Unassembled WGS sequence"/>
</dbReference>
<dbReference type="PROSITE" id="PS50887">
    <property type="entry name" value="GGDEF"/>
    <property type="match status" value="1"/>
</dbReference>
<accession>A0A7W6CZ74</accession>
<dbReference type="Pfam" id="PF00990">
    <property type="entry name" value="GGDEF"/>
    <property type="match status" value="1"/>
</dbReference>
<dbReference type="PROSITE" id="PS50113">
    <property type="entry name" value="PAC"/>
    <property type="match status" value="1"/>
</dbReference>
<dbReference type="InterPro" id="IPR000700">
    <property type="entry name" value="PAS-assoc_C"/>
</dbReference>
<evidence type="ECO:0000256" key="4">
    <source>
        <dbReference type="ARBA" id="ARBA00022989"/>
    </source>
</evidence>
<dbReference type="NCBIfam" id="TIGR00254">
    <property type="entry name" value="GGDEF"/>
    <property type="match status" value="1"/>
</dbReference>
<feature type="transmembrane region" description="Helical" evidence="6">
    <location>
        <begin position="246"/>
        <end position="264"/>
    </location>
</feature>
<feature type="domain" description="PAS" evidence="7">
    <location>
        <begin position="310"/>
        <end position="381"/>
    </location>
</feature>
<evidence type="ECO:0000256" key="1">
    <source>
        <dbReference type="ARBA" id="ARBA00004651"/>
    </source>
</evidence>
<dbReference type="InterPro" id="IPR013655">
    <property type="entry name" value="PAS_fold_3"/>
</dbReference>
<dbReference type="PANTHER" id="PTHR44757:SF2">
    <property type="entry name" value="BIOFILM ARCHITECTURE MAINTENANCE PROTEIN MBAA"/>
    <property type="match status" value="1"/>
</dbReference>
<evidence type="ECO:0000256" key="3">
    <source>
        <dbReference type="ARBA" id="ARBA00022692"/>
    </source>
</evidence>
<evidence type="ECO:0000256" key="6">
    <source>
        <dbReference type="SAM" id="Phobius"/>
    </source>
</evidence>
<gene>
    <name evidence="10" type="ORF">GGR24_002448</name>
</gene>
<dbReference type="InterPro" id="IPR035965">
    <property type="entry name" value="PAS-like_dom_sf"/>
</dbReference>
<dbReference type="InterPro" id="IPR001610">
    <property type="entry name" value="PAC"/>
</dbReference>
<evidence type="ECO:0000313" key="10">
    <source>
        <dbReference type="EMBL" id="MBB3973778.1"/>
    </source>
</evidence>
<dbReference type="SUPFAM" id="SSF55785">
    <property type="entry name" value="PYP-like sensor domain (PAS domain)"/>
    <property type="match status" value="1"/>
</dbReference>
<dbReference type="InterPro" id="IPR000160">
    <property type="entry name" value="GGDEF_dom"/>
</dbReference>
<organism evidence="10 11">
    <name type="scientific">Hansschlegelia beijingensis</name>
    <dbReference type="NCBI Taxonomy" id="1133344"/>
    <lineage>
        <taxon>Bacteria</taxon>
        <taxon>Pseudomonadati</taxon>
        <taxon>Pseudomonadota</taxon>
        <taxon>Alphaproteobacteria</taxon>
        <taxon>Hyphomicrobiales</taxon>
        <taxon>Methylopilaceae</taxon>
        <taxon>Hansschlegelia</taxon>
    </lineage>
</organism>
<dbReference type="SMART" id="SM00267">
    <property type="entry name" value="GGDEF"/>
    <property type="match status" value="1"/>
</dbReference>
<feature type="domain" description="GGDEF" evidence="9">
    <location>
        <begin position="470"/>
        <end position="602"/>
    </location>
</feature>
<feature type="transmembrane region" description="Helical" evidence="6">
    <location>
        <begin position="197"/>
        <end position="216"/>
    </location>
</feature>
<dbReference type="Gene3D" id="3.30.70.270">
    <property type="match status" value="1"/>
</dbReference>
<feature type="transmembrane region" description="Helical" evidence="6">
    <location>
        <begin position="116"/>
        <end position="141"/>
    </location>
</feature>
<dbReference type="NCBIfam" id="TIGR00229">
    <property type="entry name" value="sensory_box"/>
    <property type="match status" value="1"/>
</dbReference>
<dbReference type="Pfam" id="PF05231">
    <property type="entry name" value="MASE1"/>
    <property type="match status" value="1"/>
</dbReference>
<protein>
    <submittedName>
        <fullName evidence="10">Diguanylate cyclase (GGDEF)-like protein/PAS domain S-box-containing protein</fullName>
    </submittedName>
</protein>
<keyword evidence="3 6" id="KW-0812">Transmembrane</keyword>
<keyword evidence="5 6" id="KW-0472">Membrane</keyword>
<dbReference type="InterPro" id="IPR000014">
    <property type="entry name" value="PAS"/>
</dbReference>
<dbReference type="InterPro" id="IPR052155">
    <property type="entry name" value="Biofilm_reg_signaling"/>
</dbReference>
<feature type="transmembrane region" description="Helical" evidence="6">
    <location>
        <begin position="153"/>
        <end position="176"/>
    </location>
</feature>
<keyword evidence="2" id="KW-1003">Cell membrane</keyword>
<evidence type="ECO:0000256" key="5">
    <source>
        <dbReference type="ARBA" id="ARBA00023136"/>
    </source>
</evidence>
<evidence type="ECO:0000259" key="9">
    <source>
        <dbReference type="PROSITE" id="PS50887"/>
    </source>
</evidence>
<name>A0A7W6CZ74_9HYPH</name>
<reference evidence="10 11" key="1">
    <citation type="submission" date="2020-08" db="EMBL/GenBank/DDBJ databases">
        <title>Genomic Encyclopedia of Type Strains, Phase IV (KMG-IV): sequencing the most valuable type-strain genomes for metagenomic binning, comparative biology and taxonomic classification.</title>
        <authorList>
            <person name="Goeker M."/>
        </authorList>
    </citation>
    <scope>NUCLEOTIDE SEQUENCE [LARGE SCALE GENOMIC DNA]</scope>
    <source>
        <strain evidence="10 11">DSM 25481</strain>
    </source>
</reference>
<evidence type="ECO:0000259" key="8">
    <source>
        <dbReference type="PROSITE" id="PS50113"/>
    </source>
</evidence>
<feature type="transmembrane region" description="Helical" evidence="6">
    <location>
        <begin position="276"/>
        <end position="297"/>
    </location>
</feature>
<dbReference type="SMART" id="SM00086">
    <property type="entry name" value="PAC"/>
    <property type="match status" value="1"/>
</dbReference>
<comment type="caution">
    <text evidence="10">The sequence shown here is derived from an EMBL/GenBank/DDBJ whole genome shotgun (WGS) entry which is preliminary data.</text>
</comment>
<dbReference type="CDD" id="cd00130">
    <property type="entry name" value="PAS"/>
    <property type="match status" value="1"/>
</dbReference>
<dbReference type="EMBL" id="JACIDR010000003">
    <property type="protein sequence ID" value="MBB3973778.1"/>
    <property type="molecule type" value="Genomic_DNA"/>
</dbReference>
<evidence type="ECO:0000313" key="11">
    <source>
        <dbReference type="Proteomes" id="UP000528964"/>
    </source>
</evidence>
<sequence>MSLSRARMVQGVLLALGYFLVAYVTLVYGRAHGVAAVVWPANAMALGALIFLKRAGGMPEFAALAASNALAHWAIGDGVGPSIAIGLANGMTIGATGWLLVRTGVTQEQPTRTRSVLALFFISVVGPFPGAVLGSIPLSFAFGQTVGIAPLAFSWWLIEAVNFLILLPPCLFWRSAEQRRVAAEFRRRFSNEPSARLRTLELAAASLTLAMAGALVPLTGELWLIELSGTALLWFALRFGMFYTAVTALIFSVCAVTSALLGYWPGAHDANAPQVLLPLQAMLGLTMLPALVVAAIVSQRERARRALHADARRLAYALEGANDGLWDWDLPSGQGFFSQRAARMFGYGPEEFRTASRWDLLIHEDDRGPAKAAFEAHARGETPFYEAEVRCRHKDGSWIWIHDRGKIVERAADGTAIRAVGTYTDISDRKRLESALEHLANHDALTELANRVVFERELDRAAGRMERHGGRVAVLLIDVDHFKSVNDTFGHAAGDALLVTVARRLRSTVRSADLAARLGGDEFAVVASGQSAAEFDILAERLCAALSEPLEGPGYVIKPSVSIGVAVANSPSAVGEEIVARADRALYAAKRDGRATWRYFAGAGKVA</sequence>
<feature type="domain" description="PAC" evidence="8">
    <location>
        <begin position="385"/>
        <end position="438"/>
    </location>
</feature>
<proteinExistence type="predicted"/>